<comment type="caution">
    <text evidence="3">The sequence shown here is derived from an EMBL/GenBank/DDBJ whole genome shotgun (WGS) entry which is preliminary data.</text>
</comment>
<accession>A0A1E7W650</accession>
<keyword evidence="4" id="KW-1185">Reference proteome</keyword>
<dbReference type="InterPro" id="IPR012495">
    <property type="entry name" value="TadE-like_dom"/>
</dbReference>
<keyword evidence="1" id="KW-0472">Membrane</keyword>
<protein>
    <submittedName>
        <fullName evidence="3">TadE-like protein</fullName>
    </submittedName>
</protein>
<reference evidence="4" key="1">
    <citation type="journal article" date="2016" name="Front. Microbiol.">
        <title>Molecular Keys to the Janthinobacterium and Duganella spp. Interaction with the Plant Pathogen Fusarium graminearum.</title>
        <authorList>
            <person name="Haack F.S."/>
            <person name="Poehlein A."/>
            <person name="Kroger C."/>
            <person name="Voigt C.A."/>
            <person name="Piepenbring M."/>
            <person name="Bode H.B."/>
            <person name="Daniel R."/>
            <person name="Schafer W."/>
            <person name="Streit W.R."/>
        </authorList>
    </citation>
    <scope>NUCLEOTIDE SEQUENCE [LARGE SCALE GENOMIC DNA]</scope>
    <source>
        <strain evidence="4">T54</strain>
    </source>
</reference>
<feature type="domain" description="TadE-like" evidence="2">
    <location>
        <begin position="20"/>
        <end position="61"/>
    </location>
</feature>
<dbReference type="Proteomes" id="UP000175989">
    <property type="component" value="Unassembled WGS sequence"/>
</dbReference>
<name>A0A1E7W650_9BURK</name>
<proteinExistence type="predicted"/>
<gene>
    <name evidence="3" type="ORF">DUPY_50540</name>
</gene>
<evidence type="ECO:0000259" key="2">
    <source>
        <dbReference type="Pfam" id="PF07811"/>
    </source>
</evidence>
<organism evidence="3 4">
    <name type="scientific">Duganella phyllosphaerae</name>
    <dbReference type="NCBI Taxonomy" id="762836"/>
    <lineage>
        <taxon>Bacteria</taxon>
        <taxon>Pseudomonadati</taxon>
        <taxon>Pseudomonadota</taxon>
        <taxon>Betaproteobacteria</taxon>
        <taxon>Burkholderiales</taxon>
        <taxon>Oxalobacteraceae</taxon>
        <taxon>Telluria group</taxon>
        <taxon>Duganella</taxon>
    </lineage>
</organism>
<evidence type="ECO:0000313" key="4">
    <source>
        <dbReference type="Proteomes" id="UP000175989"/>
    </source>
</evidence>
<dbReference type="RefSeq" id="WP_070251925.1">
    <property type="nucleotide sequence ID" value="NZ_LROM01000152.1"/>
</dbReference>
<feature type="transmembrane region" description="Helical" evidence="1">
    <location>
        <begin position="21"/>
        <end position="43"/>
    </location>
</feature>
<sequence>MSARKHSQHSQYQRRGAARGVAAIELFLLMPIFVMMLALPLYMGRYCYHYSAAHAAATSAAQYLSKIPLSEMTNTTRAPIVAAIAREIAGEMLAELKPGLGQPSVAIDCGSGLPCMGVVKPAFVTVHVQMVVADFFFPKRTQLRLPIVVSVRLPYIGR</sequence>
<dbReference type="AlphaFoldDB" id="A0A1E7W650"/>
<dbReference type="Pfam" id="PF07811">
    <property type="entry name" value="TadE"/>
    <property type="match status" value="1"/>
</dbReference>
<evidence type="ECO:0000313" key="3">
    <source>
        <dbReference type="EMBL" id="OEZ91442.1"/>
    </source>
</evidence>
<dbReference type="EMBL" id="LROM01000152">
    <property type="protein sequence ID" value="OEZ91442.1"/>
    <property type="molecule type" value="Genomic_DNA"/>
</dbReference>
<dbReference type="OrthoDB" id="8708025at2"/>
<keyword evidence="1" id="KW-0812">Transmembrane</keyword>
<keyword evidence="1" id="KW-1133">Transmembrane helix</keyword>
<evidence type="ECO:0000256" key="1">
    <source>
        <dbReference type="SAM" id="Phobius"/>
    </source>
</evidence>